<evidence type="ECO:0000259" key="4">
    <source>
        <dbReference type="Pfam" id="PF01464"/>
    </source>
</evidence>
<protein>
    <submittedName>
        <fullName evidence="5">Transglycosylase SLT domain-containing protein</fullName>
    </submittedName>
</protein>
<dbReference type="PANTHER" id="PTHR37423:SF2">
    <property type="entry name" value="MEMBRANE-BOUND LYTIC MUREIN TRANSGLYCOSYLASE C"/>
    <property type="match status" value="1"/>
</dbReference>
<sequence length="560" mass="61459">MLRFIRAGWVACALVAAPIAQGETLRVAPQTPAPLNHLVGELVDENANARDGDHLIEAVRDPDVSDLQGIRERGYLRMAVAPDPLMIAYDGEDAIGVAIAIGVEMEKYLASLPDAGGTPMVVVPTPTPRAVIAESIERGRSDFTALTVSRARNEGLALTQPLIRSVNDVPVLGPDIGPVETLEDLTRVPIYVSENGRYARDLLELNAEREADGKRPFRIKLVDGRLDDFDLIELVEIGLLPATVASDFKARFWQTVYPSVAVREDLALTLDGHIAWAVRSENPELQRVLDGFAGKVKKGTLIGNVILNRFTRDGEWIENLNSPAARARLDAVAPIVRQFSEQYGFEADLVLAQAYQESRLDQSRVSHVGALGVMQVMPTTAADPVVAIPDVSRVEDNVHAGVKYLRWLRDTYFDDPAIDPLDRTLLSFAAYNAGPGGVKRARAKARQMGLDPNVWFENVEVAITRVVSREPAVYVRNIFKYYVSYRLLSELDAESEAARAEAQRIAAETADLPVELRAEILEARTTLVFDENKGARGAEDQLALNNVTVQDDGSLRVLSE</sequence>
<name>A0A927D900_9RHOB</name>
<comment type="caution">
    <text evidence="5">The sequence shown here is derived from an EMBL/GenBank/DDBJ whole genome shotgun (WGS) entry which is preliminary data.</text>
</comment>
<evidence type="ECO:0000256" key="1">
    <source>
        <dbReference type="ARBA" id="ARBA00007734"/>
    </source>
</evidence>
<comment type="similarity">
    <text evidence="2">Belongs to the virb1 family.</text>
</comment>
<evidence type="ECO:0000256" key="3">
    <source>
        <dbReference type="SAM" id="SignalP"/>
    </source>
</evidence>
<gene>
    <name evidence="5" type="ORF">H9Q16_17945</name>
</gene>
<evidence type="ECO:0000313" key="6">
    <source>
        <dbReference type="Proteomes" id="UP000635142"/>
    </source>
</evidence>
<dbReference type="InterPro" id="IPR023346">
    <property type="entry name" value="Lysozyme-like_dom_sf"/>
</dbReference>
<dbReference type="RefSeq" id="WP_191076861.1">
    <property type="nucleotide sequence ID" value="NZ_JACTAG010000003.1"/>
</dbReference>
<dbReference type="SUPFAM" id="SSF53850">
    <property type="entry name" value="Periplasmic binding protein-like II"/>
    <property type="match status" value="1"/>
</dbReference>
<reference evidence="5" key="1">
    <citation type="submission" date="2020-08" db="EMBL/GenBank/DDBJ databases">
        <title>Sulfitobacter aestuariivivens sp. nov., isolated from a tidal flat.</title>
        <authorList>
            <person name="Park S."/>
            <person name="Yoon J.-H."/>
        </authorList>
    </citation>
    <scope>NUCLEOTIDE SEQUENCE</scope>
    <source>
        <strain evidence="5">TSTF-M16</strain>
    </source>
</reference>
<feature type="domain" description="Transglycosylase SLT" evidence="4">
    <location>
        <begin position="337"/>
        <end position="446"/>
    </location>
</feature>
<dbReference type="CDD" id="cd13403">
    <property type="entry name" value="MLTF-like"/>
    <property type="match status" value="1"/>
</dbReference>
<evidence type="ECO:0000256" key="2">
    <source>
        <dbReference type="ARBA" id="ARBA00009387"/>
    </source>
</evidence>
<keyword evidence="6" id="KW-1185">Reference proteome</keyword>
<proteinExistence type="inferred from homology"/>
<dbReference type="AlphaFoldDB" id="A0A927D900"/>
<dbReference type="SUPFAM" id="SSF53955">
    <property type="entry name" value="Lysozyme-like"/>
    <property type="match status" value="1"/>
</dbReference>
<dbReference type="Gene3D" id="1.10.530.10">
    <property type="match status" value="1"/>
</dbReference>
<dbReference type="InterPro" id="IPR008258">
    <property type="entry name" value="Transglycosylase_SLT_dom_1"/>
</dbReference>
<feature type="chain" id="PRO_5036796128" evidence="3">
    <location>
        <begin position="23"/>
        <end position="560"/>
    </location>
</feature>
<dbReference type="Pfam" id="PF01464">
    <property type="entry name" value="SLT"/>
    <property type="match status" value="1"/>
</dbReference>
<organism evidence="5 6">
    <name type="scientific">Sulfitobacter aestuariivivens</name>
    <dbReference type="NCBI Taxonomy" id="2766981"/>
    <lineage>
        <taxon>Bacteria</taxon>
        <taxon>Pseudomonadati</taxon>
        <taxon>Pseudomonadota</taxon>
        <taxon>Alphaproteobacteria</taxon>
        <taxon>Rhodobacterales</taxon>
        <taxon>Roseobacteraceae</taxon>
        <taxon>Sulfitobacter</taxon>
    </lineage>
</organism>
<dbReference type="Proteomes" id="UP000635142">
    <property type="component" value="Unassembled WGS sequence"/>
</dbReference>
<dbReference type="EMBL" id="JACTAG010000003">
    <property type="protein sequence ID" value="MBD3665822.1"/>
    <property type="molecule type" value="Genomic_DNA"/>
</dbReference>
<dbReference type="Gene3D" id="3.40.190.10">
    <property type="entry name" value="Periplasmic binding protein-like II"/>
    <property type="match status" value="2"/>
</dbReference>
<dbReference type="PANTHER" id="PTHR37423">
    <property type="entry name" value="SOLUBLE LYTIC MUREIN TRANSGLYCOSYLASE-RELATED"/>
    <property type="match status" value="1"/>
</dbReference>
<keyword evidence="3" id="KW-0732">Signal</keyword>
<comment type="similarity">
    <text evidence="1">Belongs to the transglycosylase Slt family.</text>
</comment>
<evidence type="ECO:0000313" key="5">
    <source>
        <dbReference type="EMBL" id="MBD3665822.1"/>
    </source>
</evidence>
<feature type="signal peptide" evidence="3">
    <location>
        <begin position="1"/>
        <end position="22"/>
    </location>
</feature>
<accession>A0A927D900</accession>